<gene>
    <name evidence="2" type="ORF">E1286_39070</name>
</gene>
<feature type="domain" description="N-acetyltransferase" evidence="1">
    <location>
        <begin position="87"/>
        <end position="212"/>
    </location>
</feature>
<dbReference type="Pfam" id="PF00583">
    <property type="entry name" value="Acetyltransf_1"/>
    <property type="match status" value="1"/>
</dbReference>
<dbReference type="SUPFAM" id="SSF55729">
    <property type="entry name" value="Acyl-CoA N-acyltransferases (Nat)"/>
    <property type="match status" value="1"/>
</dbReference>
<evidence type="ECO:0000313" key="3">
    <source>
        <dbReference type="Proteomes" id="UP000295302"/>
    </source>
</evidence>
<name>A0A4V2YIQ4_9ACTN</name>
<dbReference type="OrthoDB" id="7945430at2"/>
<accession>A0A4V2YIQ4</accession>
<dbReference type="EMBL" id="SMKQ01000211">
    <property type="protein sequence ID" value="TDD35787.1"/>
    <property type="molecule type" value="Genomic_DNA"/>
</dbReference>
<protein>
    <submittedName>
        <fullName evidence="2">GNAT family N-acetyltransferase</fullName>
    </submittedName>
</protein>
<evidence type="ECO:0000259" key="1">
    <source>
        <dbReference type="PROSITE" id="PS51186"/>
    </source>
</evidence>
<dbReference type="GO" id="GO:0016747">
    <property type="term" value="F:acyltransferase activity, transferring groups other than amino-acyl groups"/>
    <property type="evidence" value="ECO:0007669"/>
    <property type="project" value="InterPro"/>
</dbReference>
<proteinExistence type="predicted"/>
<dbReference type="Proteomes" id="UP000295302">
    <property type="component" value="Unassembled WGS sequence"/>
</dbReference>
<keyword evidence="2" id="KW-0808">Transferase</keyword>
<dbReference type="InterPro" id="IPR016181">
    <property type="entry name" value="Acyl_CoA_acyltransferase"/>
</dbReference>
<comment type="caution">
    <text evidence="2">The sequence shown here is derived from an EMBL/GenBank/DDBJ whole genome shotgun (WGS) entry which is preliminary data.</text>
</comment>
<dbReference type="AlphaFoldDB" id="A0A4V2YIQ4"/>
<dbReference type="PROSITE" id="PS51186">
    <property type="entry name" value="GNAT"/>
    <property type="match status" value="1"/>
</dbReference>
<evidence type="ECO:0000313" key="2">
    <source>
        <dbReference type="EMBL" id="TDD35787.1"/>
    </source>
</evidence>
<sequence length="212" mass="22386">MPSLAEFLADAQRGCMPVADGGVTVVPQPSPRDLGVLAFTAHSVVFADVEPEWVHERLPADDLSAPLSPPFLQDLAVRTRRHVGTIDLLVLAAPVSGPAPLPLPLREVTGDGHPRVERALRHRDAVRVWAAEGGVVTVGRGVAGRWEVAVEVDPGHRGRGLGRLLAEAARRLCPGPVWAQIAPGNAASVRAFLAAGYVPMGAEVLLTDQEVT</sequence>
<keyword evidence="3" id="KW-1185">Reference proteome</keyword>
<organism evidence="2 3">
    <name type="scientific">Nonomuraea terrae</name>
    <dbReference type="NCBI Taxonomy" id="2530383"/>
    <lineage>
        <taxon>Bacteria</taxon>
        <taxon>Bacillati</taxon>
        <taxon>Actinomycetota</taxon>
        <taxon>Actinomycetes</taxon>
        <taxon>Streptosporangiales</taxon>
        <taxon>Streptosporangiaceae</taxon>
        <taxon>Nonomuraea</taxon>
    </lineage>
</organism>
<dbReference type="InterPro" id="IPR000182">
    <property type="entry name" value="GNAT_dom"/>
</dbReference>
<dbReference type="Gene3D" id="3.40.630.30">
    <property type="match status" value="1"/>
</dbReference>
<reference evidence="2 3" key="1">
    <citation type="submission" date="2019-03" db="EMBL/GenBank/DDBJ databases">
        <title>Draft genome sequences of novel Actinobacteria.</title>
        <authorList>
            <person name="Sahin N."/>
            <person name="Ay H."/>
            <person name="Saygin H."/>
        </authorList>
    </citation>
    <scope>NUCLEOTIDE SEQUENCE [LARGE SCALE GENOMIC DNA]</scope>
    <source>
        <strain evidence="2 3">CH32</strain>
    </source>
</reference>